<dbReference type="Pfam" id="PF06429">
    <property type="entry name" value="Flg_bbr_C"/>
    <property type="match status" value="1"/>
</dbReference>
<name>A0A6I4ZZ66_9BACI</name>
<comment type="subcellular location">
    <subcellularLocation>
        <location evidence="2">Bacterial flagellum basal body</location>
    </subcellularLocation>
</comment>
<dbReference type="InterPro" id="IPR053967">
    <property type="entry name" value="LlgE_F_G-like_D1"/>
</dbReference>
<gene>
    <name evidence="6" type="ORF">GLW05_11620</name>
</gene>
<keyword evidence="6" id="KW-0966">Cell projection</keyword>
<reference evidence="6 7" key="1">
    <citation type="submission" date="2019-11" db="EMBL/GenBank/DDBJ databases">
        <title>Genome sequences of 17 halophilic strains isolated from different environments.</title>
        <authorList>
            <person name="Furrow R.E."/>
        </authorList>
    </citation>
    <scope>NUCLEOTIDE SEQUENCE [LARGE SCALE GENOMIC DNA]</scope>
    <source>
        <strain evidence="6 7">22514_16_FS</strain>
    </source>
</reference>
<dbReference type="Pfam" id="PF00460">
    <property type="entry name" value="Flg_bb_rod"/>
    <property type="match status" value="1"/>
</dbReference>
<keyword evidence="6" id="KW-0969">Cilium</keyword>
<proteinExistence type="inferred from homology"/>
<evidence type="ECO:0000259" key="4">
    <source>
        <dbReference type="Pfam" id="PF06429"/>
    </source>
</evidence>
<dbReference type="InterPro" id="IPR001444">
    <property type="entry name" value="Flag_bb_rod_N"/>
</dbReference>
<dbReference type="PANTHER" id="PTHR30435">
    <property type="entry name" value="FLAGELLAR PROTEIN"/>
    <property type="match status" value="1"/>
</dbReference>
<dbReference type="InterPro" id="IPR010930">
    <property type="entry name" value="Flg_bb/hook_C_dom"/>
</dbReference>
<keyword evidence="2" id="KW-0975">Bacterial flagellum</keyword>
<dbReference type="Proteomes" id="UP000468638">
    <property type="component" value="Unassembled WGS sequence"/>
</dbReference>
<feature type="domain" description="Flagellar basal-body/hook protein C-terminal" evidence="4">
    <location>
        <begin position="225"/>
        <end position="269"/>
    </location>
</feature>
<evidence type="ECO:0000259" key="3">
    <source>
        <dbReference type="Pfam" id="PF00460"/>
    </source>
</evidence>
<dbReference type="NCBIfam" id="TIGR03506">
    <property type="entry name" value="FlgEFG_subfam"/>
    <property type="match status" value="1"/>
</dbReference>
<evidence type="ECO:0000256" key="2">
    <source>
        <dbReference type="RuleBase" id="RU362116"/>
    </source>
</evidence>
<comment type="caution">
    <text evidence="6">The sequence shown here is derived from an EMBL/GenBank/DDBJ whole genome shotgun (WGS) entry which is preliminary data.</text>
</comment>
<dbReference type="OrthoDB" id="9800375at2"/>
<dbReference type="InterPro" id="IPR020013">
    <property type="entry name" value="Flagellar_FlgE/F/G"/>
</dbReference>
<dbReference type="AlphaFoldDB" id="A0A6I4ZZ66"/>
<dbReference type="GO" id="GO:0009425">
    <property type="term" value="C:bacterial-type flagellum basal body"/>
    <property type="evidence" value="ECO:0007669"/>
    <property type="project" value="UniProtKB-SubCell"/>
</dbReference>
<evidence type="ECO:0000256" key="1">
    <source>
        <dbReference type="ARBA" id="ARBA00009677"/>
    </source>
</evidence>
<keyword evidence="6" id="KW-0282">Flagellum</keyword>
<dbReference type="Pfam" id="PF22692">
    <property type="entry name" value="LlgE_F_G_D1"/>
    <property type="match status" value="1"/>
</dbReference>
<evidence type="ECO:0000313" key="7">
    <source>
        <dbReference type="Proteomes" id="UP000468638"/>
    </source>
</evidence>
<feature type="domain" description="Flagellar hook protein FlgE/F/G-like D1" evidence="5">
    <location>
        <begin position="113"/>
        <end position="172"/>
    </location>
</feature>
<dbReference type="RefSeq" id="WP_160848548.1">
    <property type="nucleotide sequence ID" value="NZ_WMEQ01000008.1"/>
</dbReference>
<protein>
    <submittedName>
        <fullName evidence="6">Flagellar hook-basal body complex protein</fullName>
    </submittedName>
</protein>
<comment type="similarity">
    <text evidence="1 2">Belongs to the flagella basal body rod proteins family.</text>
</comment>
<dbReference type="SUPFAM" id="SSF117143">
    <property type="entry name" value="Flagellar hook protein flgE"/>
    <property type="match status" value="1"/>
</dbReference>
<dbReference type="GO" id="GO:0071978">
    <property type="term" value="P:bacterial-type flagellum-dependent swarming motility"/>
    <property type="evidence" value="ECO:0007669"/>
    <property type="project" value="TreeGrafter"/>
</dbReference>
<evidence type="ECO:0000259" key="5">
    <source>
        <dbReference type="Pfam" id="PF22692"/>
    </source>
</evidence>
<sequence>MLRGYYTAASGMLAQQRRQQVLNNNLSNMSTPGYKQDQGSMRAFPEMLIERMESKDLPTKNNLNLPVRSEVGSMNTGVYMQETKPEFEQAALRETGIGTDIALLNGNVPGENGGLFFTIQNEDGEARYTRNGNFTVDGEGFLTTKQGSYVLDQGGDPIQTGGVEFDVTEEGILEANGQAIPLGISYTNDATQMVKEGNANFSFNGEEGQAPVNARNVAGVTFNTRQGSLERSNVDPAKTMTEMMSSYRLFETNQKVLKAYDRSMDKAVNEIGRVR</sequence>
<feature type="domain" description="Flagellar basal body rod protein N-terminal" evidence="3">
    <location>
        <begin position="6"/>
        <end position="35"/>
    </location>
</feature>
<dbReference type="EMBL" id="WMEQ01000008">
    <property type="protein sequence ID" value="MYL34246.1"/>
    <property type="molecule type" value="Genomic_DNA"/>
</dbReference>
<organism evidence="6 7">
    <name type="scientific">Pontibacillus yanchengensis</name>
    <dbReference type="NCBI Taxonomy" id="462910"/>
    <lineage>
        <taxon>Bacteria</taxon>
        <taxon>Bacillati</taxon>
        <taxon>Bacillota</taxon>
        <taxon>Bacilli</taxon>
        <taxon>Bacillales</taxon>
        <taxon>Bacillaceae</taxon>
        <taxon>Pontibacillus</taxon>
    </lineage>
</organism>
<accession>A0A6I4ZZ66</accession>
<evidence type="ECO:0000313" key="6">
    <source>
        <dbReference type="EMBL" id="MYL34246.1"/>
    </source>
</evidence>
<dbReference type="PANTHER" id="PTHR30435:SF19">
    <property type="entry name" value="FLAGELLAR BASAL-BODY ROD PROTEIN FLGG"/>
    <property type="match status" value="1"/>
</dbReference>
<dbReference type="InterPro" id="IPR037925">
    <property type="entry name" value="FlgE/F/G-like"/>
</dbReference>